<dbReference type="Pfam" id="PF00892">
    <property type="entry name" value="EamA"/>
    <property type="match status" value="2"/>
</dbReference>
<feature type="domain" description="EamA" evidence="7">
    <location>
        <begin position="21"/>
        <end position="149"/>
    </location>
</feature>
<evidence type="ECO:0000313" key="8">
    <source>
        <dbReference type="EMBL" id="MDR6510593.1"/>
    </source>
</evidence>
<evidence type="ECO:0000256" key="4">
    <source>
        <dbReference type="ARBA" id="ARBA00022989"/>
    </source>
</evidence>
<comment type="similarity">
    <text evidence="2">Belongs to the EamA transporter family.</text>
</comment>
<gene>
    <name evidence="8" type="ORF">J2792_001459</name>
</gene>
<evidence type="ECO:0000313" key="9">
    <source>
        <dbReference type="Proteomes" id="UP001184150"/>
    </source>
</evidence>
<evidence type="ECO:0000256" key="3">
    <source>
        <dbReference type="ARBA" id="ARBA00022692"/>
    </source>
</evidence>
<dbReference type="SUPFAM" id="SSF103481">
    <property type="entry name" value="Multidrug resistance efflux transporter EmrE"/>
    <property type="match status" value="2"/>
</dbReference>
<feature type="transmembrane region" description="Helical" evidence="6">
    <location>
        <begin position="17"/>
        <end position="35"/>
    </location>
</feature>
<evidence type="ECO:0000259" key="7">
    <source>
        <dbReference type="Pfam" id="PF00892"/>
    </source>
</evidence>
<dbReference type="InterPro" id="IPR037185">
    <property type="entry name" value="EmrE-like"/>
</dbReference>
<proteinExistence type="inferred from homology"/>
<feature type="transmembrane region" description="Helical" evidence="6">
    <location>
        <begin position="282"/>
        <end position="300"/>
    </location>
</feature>
<feature type="transmembrane region" description="Helical" evidence="6">
    <location>
        <begin position="47"/>
        <end position="65"/>
    </location>
</feature>
<dbReference type="EMBL" id="JAVDRD010000003">
    <property type="protein sequence ID" value="MDR6510593.1"/>
    <property type="molecule type" value="Genomic_DNA"/>
</dbReference>
<feature type="transmembrane region" description="Helical" evidence="6">
    <location>
        <begin position="258"/>
        <end position="276"/>
    </location>
</feature>
<feature type="transmembrane region" description="Helical" evidence="6">
    <location>
        <begin position="77"/>
        <end position="96"/>
    </location>
</feature>
<feature type="transmembrane region" description="Helical" evidence="6">
    <location>
        <begin position="102"/>
        <end position="126"/>
    </location>
</feature>
<accession>A0ABU1MJT3</accession>
<dbReference type="Proteomes" id="UP001184150">
    <property type="component" value="Unassembled WGS sequence"/>
</dbReference>
<keyword evidence="4 6" id="KW-1133">Transmembrane helix</keyword>
<dbReference type="PANTHER" id="PTHR32322">
    <property type="entry name" value="INNER MEMBRANE TRANSPORTER"/>
    <property type="match status" value="1"/>
</dbReference>
<feature type="transmembrane region" description="Helical" evidence="6">
    <location>
        <begin position="227"/>
        <end position="246"/>
    </location>
</feature>
<evidence type="ECO:0000256" key="6">
    <source>
        <dbReference type="SAM" id="Phobius"/>
    </source>
</evidence>
<reference evidence="8 9" key="1">
    <citation type="submission" date="2023-07" db="EMBL/GenBank/DDBJ databases">
        <title>Sorghum-associated microbial communities from plants grown in Nebraska, USA.</title>
        <authorList>
            <person name="Schachtman D."/>
        </authorList>
    </citation>
    <scope>NUCLEOTIDE SEQUENCE [LARGE SCALE GENOMIC DNA]</scope>
    <source>
        <strain evidence="8 9">DS1027</strain>
    </source>
</reference>
<feature type="transmembrane region" description="Helical" evidence="6">
    <location>
        <begin position="133"/>
        <end position="151"/>
    </location>
</feature>
<organism evidence="8 9">
    <name type="scientific">Novosphingobium capsulatum</name>
    <dbReference type="NCBI Taxonomy" id="13688"/>
    <lineage>
        <taxon>Bacteria</taxon>
        <taxon>Pseudomonadati</taxon>
        <taxon>Pseudomonadota</taxon>
        <taxon>Alphaproteobacteria</taxon>
        <taxon>Sphingomonadales</taxon>
        <taxon>Sphingomonadaceae</taxon>
        <taxon>Novosphingobium</taxon>
    </lineage>
</organism>
<comment type="subcellular location">
    <subcellularLocation>
        <location evidence="1">Membrane</location>
        <topology evidence="1">Multi-pass membrane protein</topology>
    </subcellularLocation>
</comment>
<sequence length="307" mass="32574">MSAASPAPPESLWRPRVVIPFLAVALIWGSTWLVIKGQAGSVPPSWSVCYRFALAALGTFVLAVLRRDRLALDRQGWTLALGIGFFHFTINYQFLYPAEQHLTSGLVAVLYALLMVPNAVLAHVFLGQRVPRGFWAGSAVALAGIALLVLHEVRVAPATTTPWLGIAMVTVSILAASVANVIQASGAARARPVVPILAWAMTIGALIDGLVALALAGPPTVDWTWSYVSGVLYLAIVGSVITFPLYFQLLKDMGAGRAAYNGVLVPVVAMALSTVFEDYRWSLLAAGGSALAMVGLVMALKARNPSR</sequence>
<evidence type="ECO:0000256" key="5">
    <source>
        <dbReference type="ARBA" id="ARBA00023136"/>
    </source>
</evidence>
<protein>
    <submittedName>
        <fullName evidence="8">Drug/metabolite transporter (DMT)-like permease</fullName>
    </submittedName>
</protein>
<keyword evidence="9" id="KW-1185">Reference proteome</keyword>
<evidence type="ECO:0000256" key="1">
    <source>
        <dbReference type="ARBA" id="ARBA00004141"/>
    </source>
</evidence>
<comment type="caution">
    <text evidence="8">The sequence shown here is derived from an EMBL/GenBank/DDBJ whole genome shotgun (WGS) entry which is preliminary data.</text>
</comment>
<keyword evidence="3 6" id="KW-0812">Transmembrane</keyword>
<feature type="transmembrane region" description="Helical" evidence="6">
    <location>
        <begin position="163"/>
        <end position="182"/>
    </location>
</feature>
<dbReference type="PANTHER" id="PTHR32322:SF2">
    <property type="entry name" value="EAMA DOMAIN-CONTAINING PROTEIN"/>
    <property type="match status" value="1"/>
</dbReference>
<keyword evidence="5 6" id="KW-0472">Membrane</keyword>
<feature type="domain" description="EamA" evidence="7">
    <location>
        <begin position="164"/>
        <end position="299"/>
    </location>
</feature>
<dbReference type="RefSeq" id="WP_309804785.1">
    <property type="nucleotide sequence ID" value="NZ_JAVDRD010000003.1"/>
</dbReference>
<name>A0ABU1MJT3_9SPHN</name>
<dbReference type="InterPro" id="IPR050638">
    <property type="entry name" value="AA-Vitamin_Transporters"/>
</dbReference>
<evidence type="ECO:0000256" key="2">
    <source>
        <dbReference type="ARBA" id="ARBA00007362"/>
    </source>
</evidence>
<dbReference type="InterPro" id="IPR000620">
    <property type="entry name" value="EamA_dom"/>
</dbReference>
<feature type="transmembrane region" description="Helical" evidence="6">
    <location>
        <begin position="194"/>
        <end position="215"/>
    </location>
</feature>